<dbReference type="Proteomes" id="UP001218218">
    <property type="component" value="Unassembled WGS sequence"/>
</dbReference>
<evidence type="ECO:0000313" key="4">
    <source>
        <dbReference type="Proteomes" id="UP001218218"/>
    </source>
</evidence>
<evidence type="ECO:0000256" key="1">
    <source>
        <dbReference type="SAM" id="MobiDB-lite"/>
    </source>
</evidence>
<keyword evidence="4" id="KW-1185">Reference proteome</keyword>
<comment type="caution">
    <text evidence="3">The sequence shown here is derived from an EMBL/GenBank/DDBJ whole genome shotgun (WGS) entry which is preliminary data.</text>
</comment>
<name>A0AAD6ZN45_9AGAR</name>
<dbReference type="AlphaFoldDB" id="A0AAD6ZN45"/>
<feature type="region of interest" description="Disordered" evidence="1">
    <location>
        <begin position="93"/>
        <end position="114"/>
    </location>
</feature>
<keyword evidence="2" id="KW-0732">Signal</keyword>
<reference evidence="3" key="1">
    <citation type="submission" date="2023-03" db="EMBL/GenBank/DDBJ databases">
        <title>Massive genome expansion in bonnet fungi (Mycena s.s.) driven by repeated elements and novel gene families across ecological guilds.</title>
        <authorList>
            <consortium name="Lawrence Berkeley National Laboratory"/>
            <person name="Harder C.B."/>
            <person name="Miyauchi S."/>
            <person name="Viragh M."/>
            <person name="Kuo A."/>
            <person name="Thoen E."/>
            <person name="Andreopoulos B."/>
            <person name="Lu D."/>
            <person name="Skrede I."/>
            <person name="Drula E."/>
            <person name="Henrissat B."/>
            <person name="Morin E."/>
            <person name="Kohler A."/>
            <person name="Barry K."/>
            <person name="LaButti K."/>
            <person name="Morin E."/>
            <person name="Salamov A."/>
            <person name="Lipzen A."/>
            <person name="Mereny Z."/>
            <person name="Hegedus B."/>
            <person name="Baldrian P."/>
            <person name="Stursova M."/>
            <person name="Weitz H."/>
            <person name="Taylor A."/>
            <person name="Grigoriev I.V."/>
            <person name="Nagy L.G."/>
            <person name="Martin F."/>
            <person name="Kauserud H."/>
        </authorList>
    </citation>
    <scope>NUCLEOTIDE SEQUENCE</scope>
    <source>
        <strain evidence="3">CBHHK002</strain>
    </source>
</reference>
<proteinExistence type="predicted"/>
<gene>
    <name evidence="3" type="ORF">DFH08DRAFT_815352</name>
</gene>
<evidence type="ECO:0000256" key="2">
    <source>
        <dbReference type="SAM" id="SignalP"/>
    </source>
</evidence>
<feature type="region of interest" description="Disordered" evidence="1">
    <location>
        <begin position="45"/>
        <end position="80"/>
    </location>
</feature>
<evidence type="ECO:0000313" key="3">
    <source>
        <dbReference type="EMBL" id="KAJ7330445.1"/>
    </source>
</evidence>
<feature type="chain" id="PRO_5042032586" evidence="2">
    <location>
        <begin position="23"/>
        <end position="156"/>
    </location>
</feature>
<feature type="signal peptide" evidence="2">
    <location>
        <begin position="1"/>
        <end position="22"/>
    </location>
</feature>
<feature type="compositionally biased region" description="Basic and acidic residues" evidence="1">
    <location>
        <begin position="52"/>
        <end position="62"/>
    </location>
</feature>
<dbReference type="EMBL" id="JARIHO010000037">
    <property type="protein sequence ID" value="KAJ7330445.1"/>
    <property type="molecule type" value="Genomic_DNA"/>
</dbReference>
<feature type="region of interest" description="Disordered" evidence="1">
    <location>
        <begin position="133"/>
        <end position="156"/>
    </location>
</feature>
<sequence length="156" mass="18138">MFWRNWALISLLHSALLFLTLAALISTSPLGHDLGNFRARNETNWTPRSARRLREPPDDRWRPAGHRKHSKKGQDKEDRRCIDTLEDNEDGVYIWGGEHGEPSRRRLEESGEEREKRIDWERWCGRAYVESAAVRPSEAKDERGAWTTSDLVTTAN</sequence>
<feature type="compositionally biased region" description="Polar residues" evidence="1">
    <location>
        <begin position="146"/>
        <end position="156"/>
    </location>
</feature>
<accession>A0AAD6ZN45</accession>
<protein>
    <submittedName>
        <fullName evidence="3">Uncharacterized protein</fullName>
    </submittedName>
</protein>
<feature type="compositionally biased region" description="Basic and acidic residues" evidence="1">
    <location>
        <begin position="98"/>
        <end position="114"/>
    </location>
</feature>
<organism evidence="3 4">
    <name type="scientific">Mycena albidolilacea</name>
    <dbReference type="NCBI Taxonomy" id="1033008"/>
    <lineage>
        <taxon>Eukaryota</taxon>
        <taxon>Fungi</taxon>
        <taxon>Dikarya</taxon>
        <taxon>Basidiomycota</taxon>
        <taxon>Agaricomycotina</taxon>
        <taxon>Agaricomycetes</taxon>
        <taxon>Agaricomycetidae</taxon>
        <taxon>Agaricales</taxon>
        <taxon>Marasmiineae</taxon>
        <taxon>Mycenaceae</taxon>
        <taxon>Mycena</taxon>
    </lineage>
</organism>